<keyword evidence="2" id="KW-1185">Reference proteome</keyword>
<evidence type="ECO:0000313" key="2">
    <source>
        <dbReference type="Proteomes" id="UP001062846"/>
    </source>
</evidence>
<name>A0ACC0P4A2_RHOML</name>
<sequence>MEKLIKSGHLKPLTPTLPPKVLPAGYNPNLFCAFHQMSSHPTEKCYRLRHEIQDLIDDGTVQVPPKPNVISNSLPQHRSDALVGQVSITSTQINPSSTIFNPSHYIVPTIQSKPIVSIPSESEVNMKVVSWAIEIFTADIWTGSNEGLKRSGPTD</sequence>
<organism evidence="1 2">
    <name type="scientific">Rhododendron molle</name>
    <name type="common">Chinese azalea</name>
    <name type="synonym">Azalea mollis</name>
    <dbReference type="NCBI Taxonomy" id="49168"/>
    <lineage>
        <taxon>Eukaryota</taxon>
        <taxon>Viridiplantae</taxon>
        <taxon>Streptophyta</taxon>
        <taxon>Embryophyta</taxon>
        <taxon>Tracheophyta</taxon>
        <taxon>Spermatophyta</taxon>
        <taxon>Magnoliopsida</taxon>
        <taxon>eudicotyledons</taxon>
        <taxon>Gunneridae</taxon>
        <taxon>Pentapetalae</taxon>
        <taxon>asterids</taxon>
        <taxon>Ericales</taxon>
        <taxon>Ericaceae</taxon>
        <taxon>Ericoideae</taxon>
        <taxon>Rhodoreae</taxon>
        <taxon>Rhododendron</taxon>
    </lineage>
</organism>
<gene>
    <name evidence="1" type="ORF">RHMOL_Rhmol04G0254900</name>
</gene>
<evidence type="ECO:0000313" key="1">
    <source>
        <dbReference type="EMBL" id="KAI8560435.1"/>
    </source>
</evidence>
<proteinExistence type="predicted"/>
<reference evidence="1" key="1">
    <citation type="submission" date="2022-02" db="EMBL/GenBank/DDBJ databases">
        <title>Plant Genome Project.</title>
        <authorList>
            <person name="Zhang R.-G."/>
        </authorList>
    </citation>
    <scope>NUCLEOTIDE SEQUENCE</scope>
    <source>
        <strain evidence="1">AT1</strain>
    </source>
</reference>
<accession>A0ACC0P4A2</accession>
<protein>
    <submittedName>
        <fullName evidence="1">Uncharacterized protein</fullName>
    </submittedName>
</protein>
<comment type="caution">
    <text evidence="1">The sequence shown here is derived from an EMBL/GenBank/DDBJ whole genome shotgun (WGS) entry which is preliminary data.</text>
</comment>
<dbReference type="Proteomes" id="UP001062846">
    <property type="component" value="Chromosome 4"/>
</dbReference>
<dbReference type="EMBL" id="CM046391">
    <property type="protein sequence ID" value="KAI8560435.1"/>
    <property type="molecule type" value="Genomic_DNA"/>
</dbReference>